<protein>
    <submittedName>
        <fullName evidence="1">Uncharacterized protein</fullName>
    </submittedName>
</protein>
<proteinExistence type="predicted"/>
<evidence type="ECO:0000313" key="1">
    <source>
        <dbReference type="EMBL" id="KAG7544319.1"/>
    </source>
</evidence>
<dbReference type="EMBL" id="JABELV010000059">
    <property type="protein sequence ID" value="KAG7544319.1"/>
    <property type="molecule type" value="Genomic_DNA"/>
</dbReference>
<evidence type="ECO:0000313" key="2">
    <source>
        <dbReference type="Proteomes" id="UP000812966"/>
    </source>
</evidence>
<name>A0A8K0JMF9_9TREE</name>
<reference evidence="1" key="1">
    <citation type="submission" date="2020-04" db="EMBL/GenBank/DDBJ databases">
        <title>Analysis of mating type loci in Filobasidium floriforme.</title>
        <authorList>
            <person name="Nowrousian M."/>
        </authorList>
    </citation>
    <scope>NUCLEOTIDE SEQUENCE</scope>
    <source>
        <strain evidence="1">CBS 6242</strain>
    </source>
</reference>
<gene>
    <name evidence="1" type="ORF">FFLO_03280</name>
</gene>
<sequence length="369" mass="42164">MPQPAELDVTQANLILPIELIEQIVDECLALRQRRQNDLDFDPERWYRSGEEEIILPLIQSCRLFAHIIIPKLYRHVRLNSQFSIERFLDGARFESFQLIRTMHVAKVSAECLDSGHVSYWYDMILPVHAEQRIVQSHLSTPRGFLTPYPDLMSGMSGKYVQGKGGIEHYLEDWKRSRRPRLKCLEVDGDLFNCLLPSLVKIFSVDQLVVNGFHIGWSRQSLTEPYDRYANPAALEVDGDIILHCDMTFDFRYQQDSPVALAASKLTPRSVTLTIGWWQDGEADSTDGPEDFFDGILTYLHQDAPITGLTDIIIKPYVRHDRPDGHAYCLPGAIKPVIPKDRYSNVYFESDCNCGNGKETGCEFGAGHW</sequence>
<accession>A0A8K0JMF9</accession>
<dbReference type="AlphaFoldDB" id="A0A8K0JMF9"/>
<dbReference type="Proteomes" id="UP000812966">
    <property type="component" value="Unassembled WGS sequence"/>
</dbReference>
<keyword evidence="2" id="KW-1185">Reference proteome</keyword>
<comment type="caution">
    <text evidence="1">The sequence shown here is derived from an EMBL/GenBank/DDBJ whole genome shotgun (WGS) entry which is preliminary data.</text>
</comment>
<organism evidence="1 2">
    <name type="scientific">Filobasidium floriforme</name>
    <dbReference type="NCBI Taxonomy" id="5210"/>
    <lineage>
        <taxon>Eukaryota</taxon>
        <taxon>Fungi</taxon>
        <taxon>Dikarya</taxon>
        <taxon>Basidiomycota</taxon>
        <taxon>Agaricomycotina</taxon>
        <taxon>Tremellomycetes</taxon>
        <taxon>Filobasidiales</taxon>
        <taxon>Filobasidiaceae</taxon>
        <taxon>Filobasidium</taxon>
    </lineage>
</organism>